<evidence type="ECO:0000313" key="2">
    <source>
        <dbReference type="Proteomes" id="UP000265520"/>
    </source>
</evidence>
<keyword evidence="2" id="KW-1185">Reference proteome</keyword>
<comment type="caution">
    <text evidence="1">The sequence shown here is derived from an EMBL/GenBank/DDBJ whole genome shotgun (WGS) entry which is preliminary data.</text>
</comment>
<proteinExistence type="predicted"/>
<feature type="non-terminal residue" evidence="1">
    <location>
        <position position="27"/>
    </location>
</feature>
<dbReference type="AlphaFoldDB" id="A0A392UIB9"/>
<protein>
    <submittedName>
        <fullName evidence="1">Uncharacterized protein</fullName>
    </submittedName>
</protein>
<accession>A0A392UIB9</accession>
<sequence>MDSSTIVKAVKKHRYPRSYWGKLLGAK</sequence>
<dbReference type="EMBL" id="LXQA010836800">
    <property type="protein sequence ID" value="MCI73359.1"/>
    <property type="molecule type" value="Genomic_DNA"/>
</dbReference>
<evidence type="ECO:0000313" key="1">
    <source>
        <dbReference type="EMBL" id="MCI73359.1"/>
    </source>
</evidence>
<organism evidence="1 2">
    <name type="scientific">Trifolium medium</name>
    <dbReference type="NCBI Taxonomy" id="97028"/>
    <lineage>
        <taxon>Eukaryota</taxon>
        <taxon>Viridiplantae</taxon>
        <taxon>Streptophyta</taxon>
        <taxon>Embryophyta</taxon>
        <taxon>Tracheophyta</taxon>
        <taxon>Spermatophyta</taxon>
        <taxon>Magnoliopsida</taxon>
        <taxon>eudicotyledons</taxon>
        <taxon>Gunneridae</taxon>
        <taxon>Pentapetalae</taxon>
        <taxon>rosids</taxon>
        <taxon>fabids</taxon>
        <taxon>Fabales</taxon>
        <taxon>Fabaceae</taxon>
        <taxon>Papilionoideae</taxon>
        <taxon>50 kb inversion clade</taxon>
        <taxon>NPAAA clade</taxon>
        <taxon>Hologalegina</taxon>
        <taxon>IRL clade</taxon>
        <taxon>Trifolieae</taxon>
        <taxon>Trifolium</taxon>
    </lineage>
</organism>
<dbReference type="Proteomes" id="UP000265520">
    <property type="component" value="Unassembled WGS sequence"/>
</dbReference>
<reference evidence="1 2" key="1">
    <citation type="journal article" date="2018" name="Front. Plant Sci.">
        <title>Red Clover (Trifolium pratense) and Zigzag Clover (T. medium) - A Picture of Genomic Similarities and Differences.</title>
        <authorList>
            <person name="Dluhosova J."/>
            <person name="Istvanek J."/>
            <person name="Nedelnik J."/>
            <person name="Repkova J."/>
        </authorList>
    </citation>
    <scope>NUCLEOTIDE SEQUENCE [LARGE SCALE GENOMIC DNA]</scope>
    <source>
        <strain evidence="2">cv. 10/8</strain>
        <tissue evidence="1">Leaf</tissue>
    </source>
</reference>
<name>A0A392UIB9_9FABA</name>